<dbReference type="InterPro" id="IPR038721">
    <property type="entry name" value="IS701-like_DDE_dom"/>
</dbReference>
<protein>
    <submittedName>
        <fullName evidence="2">Transposase</fullName>
    </submittedName>
</protein>
<feature type="domain" description="Transposase IS701-like DDE" evidence="1">
    <location>
        <begin position="34"/>
        <end position="241"/>
    </location>
</feature>
<comment type="caution">
    <text evidence="2">The sequence shown here is derived from an EMBL/GenBank/DDBJ whole genome shotgun (WGS) entry which is preliminary data.</text>
</comment>
<dbReference type="InterPro" id="IPR012337">
    <property type="entry name" value="RNaseH-like_sf"/>
</dbReference>
<organism evidence="2 3">
    <name type="scientific">Rugosimonospora africana</name>
    <dbReference type="NCBI Taxonomy" id="556532"/>
    <lineage>
        <taxon>Bacteria</taxon>
        <taxon>Bacillati</taxon>
        <taxon>Actinomycetota</taxon>
        <taxon>Actinomycetes</taxon>
        <taxon>Micromonosporales</taxon>
        <taxon>Micromonosporaceae</taxon>
        <taxon>Rugosimonospora</taxon>
    </lineage>
</organism>
<proteinExistence type="predicted"/>
<dbReference type="AlphaFoldDB" id="A0A8J3VWA4"/>
<name>A0A8J3VWA4_9ACTN</name>
<gene>
    <name evidence="2" type="ORF">Raf01_97240</name>
</gene>
<dbReference type="Proteomes" id="UP000642748">
    <property type="component" value="Unassembled WGS sequence"/>
</dbReference>
<dbReference type="Pfam" id="PF13546">
    <property type="entry name" value="DDE_5"/>
    <property type="match status" value="1"/>
</dbReference>
<dbReference type="EMBL" id="BONZ01000139">
    <property type="protein sequence ID" value="GIH21552.1"/>
    <property type="molecule type" value="Genomic_DNA"/>
</dbReference>
<evidence type="ECO:0000313" key="3">
    <source>
        <dbReference type="Proteomes" id="UP000642748"/>
    </source>
</evidence>
<evidence type="ECO:0000259" key="1">
    <source>
        <dbReference type="Pfam" id="PF13546"/>
    </source>
</evidence>
<dbReference type="PANTHER" id="PTHR33627">
    <property type="entry name" value="TRANSPOSASE"/>
    <property type="match status" value="1"/>
</dbReference>
<keyword evidence="3" id="KW-1185">Reference proteome</keyword>
<sequence>METTKDLVAADGDSVAAEGWLGEFEAGFAYVAGRFSRVEPRRQARAFLLGLLSDVDTRSCWQLAEQAGDRTPHRMQRLLGEAVWDADAMRDDVRRYVVDQLGDASAVLIIDDTGDLKRGLASVGVQRQYTGTAGRIENAQVAVFLAYASRHGYTFIDREVYLPRCWTDDPQRCAAAGVPEQVRFATKITLARRMLTRAADTGVPAAWATADEFYGGDRGLRRDLQARGMGYVLAVARNHRITACPALGPQRADQVVAALSGRAWNRYSVADGAKGPREYDRAWVAITPPDDEQIGHHWLLVRRSLTDGELAFYRCWSPRPVGLPTLVRVAGTRWCIETCFQTGKNATGLDEHQVRRWDSWYRHTTLVMLAHAILTVIAARERARAHPTDQQLIPLTVNEIRHLFAKLISSTAHTIIHWLAWSRWRRLHQARAKTSHYRRRDQVEHQPT</sequence>
<accession>A0A8J3VWA4</accession>
<evidence type="ECO:0000313" key="2">
    <source>
        <dbReference type="EMBL" id="GIH21552.1"/>
    </source>
</evidence>
<dbReference type="InterPro" id="IPR039365">
    <property type="entry name" value="IS701-like"/>
</dbReference>
<reference evidence="2" key="1">
    <citation type="submission" date="2021-01" db="EMBL/GenBank/DDBJ databases">
        <title>Whole genome shotgun sequence of Rugosimonospora africana NBRC 104875.</title>
        <authorList>
            <person name="Komaki H."/>
            <person name="Tamura T."/>
        </authorList>
    </citation>
    <scope>NUCLEOTIDE SEQUENCE</scope>
    <source>
        <strain evidence="2">NBRC 104875</strain>
    </source>
</reference>
<dbReference type="SUPFAM" id="SSF53098">
    <property type="entry name" value="Ribonuclease H-like"/>
    <property type="match status" value="1"/>
</dbReference>
<dbReference type="NCBIfam" id="NF033540">
    <property type="entry name" value="transpos_IS701"/>
    <property type="match status" value="1"/>
</dbReference>
<dbReference type="PANTHER" id="PTHR33627:SF1">
    <property type="entry name" value="TRANSPOSASE"/>
    <property type="match status" value="1"/>
</dbReference>